<dbReference type="Gene3D" id="3.40.50.10140">
    <property type="entry name" value="Toll/interleukin-1 receptor homology (TIR) domain"/>
    <property type="match status" value="1"/>
</dbReference>
<dbReference type="AlphaFoldDB" id="A0A326U5L5"/>
<dbReference type="RefSeq" id="WP_111323260.1">
    <property type="nucleotide sequence ID" value="NZ_BIFX01000001.1"/>
</dbReference>
<evidence type="ECO:0000313" key="1">
    <source>
        <dbReference type="EMBL" id="PZW29246.1"/>
    </source>
</evidence>
<name>A0A326U5L5_THEHA</name>
<protein>
    <recommendedName>
        <fullName evidence="3">TIR domain-containing protein</fullName>
    </recommendedName>
</protein>
<evidence type="ECO:0008006" key="3">
    <source>
        <dbReference type="Google" id="ProtNLM"/>
    </source>
</evidence>
<dbReference type="InterPro" id="IPR035897">
    <property type="entry name" value="Toll_tir_struct_dom_sf"/>
</dbReference>
<reference evidence="1 2" key="1">
    <citation type="submission" date="2018-06" db="EMBL/GenBank/DDBJ databases">
        <title>Genomic Encyclopedia of Archaeal and Bacterial Type Strains, Phase II (KMG-II): from individual species to whole genera.</title>
        <authorList>
            <person name="Goeker M."/>
        </authorList>
    </citation>
    <scope>NUCLEOTIDE SEQUENCE [LARGE SCALE GENOMIC DNA]</scope>
    <source>
        <strain evidence="1 2">ATCC BAA-1881</strain>
    </source>
</reference>
<dbReference type="SUPFAM" id="SSF52200">
    <property type="entry name" value="Toll/Interleukin receptor TIR domain"/>
    <property type="match status" value="1"/>
</dbReference>
<gene>
    <name evidence="1" type="ORF">EI42_02968</name>
</gene>
<accession>A0A326U5L5</accession>
<dbReference type="EMBL" id="QKUF01000009">
    <property type="protein sequence ID" value="PZW29246.1"/>
    <property type="molecule type" value="Genomic_DNA"/>
</dbReference>
<dbReference type="Proteomes" id="UP000248806">
    <property type="component" value="Unassembled WGS sequence"/>
</dbReference>
<comment type="caution">
    <text evidence="1">The sequence shown here is derived from an EMBL/GenBank/DDBJ whole genome shotgun (WGS) entry which is preliminary data.</text>
</comment>
<sequence length="188" mass="21528">MTKTATKGIPISCYFASVDQPLHDELKKHMSALQLLGVIDSWNEYRIDTGACWRQAIYQCYESPCIILLLLSADFLAMDYLQYGRLPEVLGKQDTRHVTKACVIPVLLRPIVWEEVANGYALLPENKQPVIDWPDRDHAFVAIVRSIKAVASALLMEQWQEESQSLLEKKQFKVIFPRFGRVGKFRMG</sequence>
<organism evidence="1 2">
    <name type="scientific">Thermosporothrix hazakensis</name>
    <dbReference type="NCBI Taxonomy" id="644383"/>
    <lineage>
        <taxon>Bacteria</taxon>
        <taxon>Bacillati</taxon>
        <taxon>Chloroflexota</taxon>
        <taxon>Ktedonobacteria</taxon>
        <taxon>Ktedonobacterales</taxon>
        <taxon>Thermosporotrichaceae</taxon>
        <taxon>Thermosporothrix</taxon>
    </lineage>
</organism>
<dbReference type="OrthoDB" id="9758243at2"/>
<evidence type="ECO:0000313" key="2">
    <source>
        <dbReference type="Proteomes" id="UP000248806"/>
    </source>
</evidence>
<keyword evidence="2" id="KW-1185">Reference proteome</keyword>
<proteinExistence type="predicted"/>